<dbReference type="NCBIfam" id="TIGR00676">
    <property type="entry name" value="fadh2"/>
    <property type="match status" value="1"/>
</dbReference>
<keyword evidence="7" id="KW-0479">Metal-binding</keyword>
<dbReference type="InterPro" id="IPR036922">
    <property type="entry name" value="Rieske_2Fe-2S_sf"/>
</dbReference>
<dbReference type="GO" id="GO:0051537">
    <property type="term" value="F:2 iron, 2 sulfur cluster binding"/>
    <property type="evidence" value="ECO:0007669"/>
    <property type="project" value="UniProtKB-KW"/>
</dbReference>
<dbReference type="InterPro" id="IPR004620">
    <property type="entry name" value="MTHF_reductase_bac"/>
</dbReference>
<dbReference type="EMBL" id="QUTG01003030">
    <property type="protein sequence ID" value="RHY93537.1"/>
    <property type="molecule type" value="Genomic_DNA"/>
</dbReference>
<comment type="pathway">
    <text evidence="2">One-carbon metabolism; tetrahydrofolate interconversion.</text>
</comment>
<dbReference type="AlphaFoldDB" id="A0A418DET6"/>
<dbReference type="Pfam" id="PF02219">
    <property type="entry name" value="MTHFR"/>
    <property type="match status" value="1"/>
</dbReference>
<dbReference type="Proteomes" id="UP000285712">
    <property type="component" value="Unassembled WGS sequence"/>
</dbReference>
<evidence type="ECO:0000256" key="9">
    <source>
        <dbReference type="ARBA" id="ARBA00022857"/>
    </source>
</evidence>
<keyword evidence="5" id="KW-0285">Flavoprotein</keyword>
<dbReference type="InterPro" id="IPR053806">
    <property type="entry name" value="MTHFR_C"/>
</dbReference>
<dbReference type="PROSITE" id="PS51296">
    <property type="entry name" value="RIESKE"/>
    <property type="match status" value="1"/>
</dbReference>
<protein>
    <recommendedName>
        <fullName evidence="16">methylenetetrahydrofolate reductase (NADH)</fullName>
        <ecNumber evidence="16">1.5.1.54</ecNumber>
    </recommendedName>
</protein>
<keyword evidence="9" id="KW-0521">NADP</keyword>
<comment type="caution">
    <text evidence="18">The sequence shown here is derived from an EMBL/GenBank/DDBJ whole genome shotgun (WGS) entry which is preliminary data.</text>
</comment>
<sequence length="709" mass="79871">MKIIDKINEKIEKKEPFYSFEYFPPKTPAGVTNLYTRMDRMALMEPLFCDMTWGAGGSTASMTIELCVNAQKLSGLEMLMHLTCTNMPKGSIKNALDSAKDAGIQNILALRGDPPRGQTEFKECEGGFAYAIDLVKYIREEYGDYFCIAVAGYPEGHSDAKDLDTDILHLKEKVDAGADFIVTQLFYDVQKYFDFVDKCRAVGINVPILPGIMPIQNYNGFVRMSSMCGHVPDAILQALEPIKDNDEAVKDYGVELGIQMCRDLLDHGVPGLHMYTLNLERSTRLILEGLGLTATARRELPWRPSTLAKRAGETVRPIFWANRPKSYLDRTASWDEFPNGRWGSSESPAFGDLNESYYSHTTASVQERKAMWGESPVTYADVYETFTRYVMGAVKSLPWCDTPLHLETKSIQERLAAVNRAGYLTINSQPRVNAAPSDDPMFGWGGPGGHVYQKAYVECFVSPENLKRIIEKCNKMKHVQYHAVDVNGNSYSNCGKGTTAVTWGSFPNKEILQPTIVDTDSFMAWKDEAFSLWLSMWASLYHDESAAHALIHQIRDSFFLVSIVDNNFVNGDIWDAFDLRMPDYEYTVTGYQRMKKRERIQLGTPVVVNGKKLAIFRHGARYYAMQQFCPHAGGDLALGDIEDIDNMLCITCPRHGFQFVLLSGDCLIGDAWKAEHYPVEARAALPDTPRTLFVGFPQLNCSLFYEEDF</sequence>
<dbReference type="GO" id="GO:0071949">
    <property type="term" value="F:FAD binding"/>
    <property type="evidence" value="ECO:0007669"/>
    <property type="project" value="TreeGrafter"/>
</dbReference>
<comment type="cofactor">
    <cofactor evidence="1">
        <name>FAD</name>
        <dbReference type="ChEBI" id="CHEBI:57692"/>
    </cofactor>
</comment>
<name>A0A418DET6_APHAT</name>
<dbReference type="GO" id="GO:0009086">
    <property type="term" value="P:methionine biosynthetic process"/>
    <property type="evidence" value="ECO:0007669"/>
    <property type="project" value="UniProtKB-KW"/>
</dbReference>
<dbReference type="InterPro" id="IPR029041">
    <property type="entry name" value="FAD-linked_oxidoreductase-like"/>
</dbReference>
<dbReference type="Gene3D" id="3.20.20.220">
    <property type="match status" value="1"/>
</dbReference>
<dbReference type="InterPro" id="IPR017941">
    <property type="entry name" value="Rieske_2Fe-2S"/>
</dbReference>
<evidence type="ECO:0000256" key="2">
    <source>
        <dbReference type="ARBA" id="ARBA00004777"/>
    </source>
</evidence>
<dbReference type="CDD" id="cd00537">
    <property type="entry name" value="MTHFR"/>
    <property type="match status" value="1"/>
</dbReference>
<keyword evidence="13" id="KW-0520">NAD</keyword>
<evidence type="ECO:0000313" key="18">
    <source>
        <dbReference type="EMBL" id="RHY93537.1"/>
    </source>
</evidence>
<evidence type="ECO:0000256" key="4">
    <source>
        <dbReference type="ARBA" id="ARBA00022605"/>
    </source>
</evidence>
<keyword evidence="4" id="KW-0028">Amino-acid biosynthesis</keyword>
<evidence type="ECO:0000256" key="13">
    <source>
        <dbReference type="ARBA" id="ARBA00023027"/>
    </source>
</evidence>
<dbReference type="GO" id="GO:0046872">
    <property type="term" value="F:metal ion binding"/>
    <property type="evidence" value="ECO:0007669"/>
    <property type="project" value="UniProtKB-KW"/>
</dbReference>
<evidence type="ECO:0000313" key="19">
    <source>
        <dbReference type="Proteomes" id="UP000285712"/>
    </source>
</evidence>
<keyword evidence="6" id="KW-0001">2Fe-2S</keyword>
<evidence type="ECO:0000256" key="15">
    <source>
        <dbReference type="ARBA" id="ARBA00034478"/>
    </source>
</evidence>
<accession>A0A418DET6</accession>
<reference evidence="18 19" key="1">
    <citation type="submission" date="2018-08" db="EMBL/GenBank/DDBJ databases">
        <title>Aphanomyces genome sequencing and annotation.</title>
        <authorList>
            <person name="Minardi D."/>
            <person name="Oidtmann B."/>
            <person name="Van Der Giezen M."/>
            <person name="Studholme D.J."/>
        </authorList>
    </citation>
    <scope>NUCLEOTIDE SEQUENCE [LARGE SCALE GENOMIC DNA]</scope>
    <source>
        <strain evidence="18 19">Sv</strain>
    </source>
</reference>
<dbReference type="InterPro" id="IPR003171">
    <property type="entry name" value="Mehydrof_redctse-like"/>
</dbReference>
<organism evidence="18 19">
    <name type="scientific">Aphanomyces astaci</name>
    <name type="common">Crayfish plague agent</name>
    <dbReference type="NCBI Taxonomy" id="112090"/>
    <lineage>
        <taxon>Eukaryota</taxon>
        <taxon>Sar</taxon>
        <taxon>Stramenopiles</taxon>
        <taxon>Oomycota</taxon>
        <taxon>Saprolegniomycetes</taxon>
        <taxon>Saprolegniales</taxon>
        <taxon>Verrucalvaceae</taxon>
        <taxon>Aphanomyces</taxon>
    </lineage>
</organism>
<comment type="pathway">
    <text evidence="15">Amino-acid biosynthesis; L-methionine biosynthesis via de novo pathway.</text>
</comment>
<evidence type="ECO:0000256" key="3">
    <source>
        <dbReference type="ARBA" id="ARBA00006743"/>
    </source>
</evidence>
<keyword evidence="14" id="KW-0486">Methionine biosynthesis</keyword>
<dbReference type="PANTHER" id="PTHR45754">
    <property type="entry name" value="METHYLENETETRAHYDROFOLATE REDUCTASE"/>
    <property type="match status" value="1"/>
</dbReference>
<dbReference type="EC" id="1.5.1.54" evidence="16"/>
<keyword evidence="11" id="KW-0408">Iron</keyword>
<keyword evidence="10" id="KW-0560">Oxidoreductase</keyword>
<dbReference type="NCBIfam" id="TIGR00677">
    <property type="entry name" value="fadh2_euk"/>
    <property type="match status" value="1"/>
</dbReference>
<evidence type="ECO:0000256" key="8">
    <source>
        <dbReference type="ARBA" id="ARBA00022827"/>
    </source>
</evidence>
<evidence type="ECO:0000256" key="12">
    <source>
        <dbReference type="ARBA" id="ARBA00023014"/>
    </source>
</evidence>
<dbReference type="GO" id="GO:0106312">
    <property type="term" value="F:methylenetetrahydrofolate reductase (NADH) activity"/>
    <property type="evidence" value="ECO:0007669"/>
    <property type="project" value="UniProtKB-EC"/>
</dbReference>
<dbReference type="Pfam" id="PF22543">
    <property type="entry name" value="Rieske_4"/>
    <property type="match status" value="1"/>
</dbReference>
<comment type="similarity">
    <text evidence="3">Belongs to the methylenetetrahydrofolate reductase family.</text>
</comment>
<proteinExistence type="inferred from homology"/>
<evidence type="ECO:0000256" key="5">
    <source>
        <dbReference type="ARBA" id="ARBA00022630"/>
    </source>
</evidence>
<keyword evidence="12" id="KW-0411">Iron-sulfur</keyword>
<dbReference type="GO" id="GO:0005829">
    <property type="term" value="C:cytosol"/>
    <property type="evidence" value="ECO:0007669"/>
    <property type="project" value="InterPro"/>
</dbReference>
<evidence type="ECO:0000256" key="6">
    <source>
        <dbReference type="ARBA" id="ARBA00022714"/>
    </source>
</evidence>
<dbReference type="VEuPathDB" id="FungiDB:H257_09617"/>
<dbReference type="Pfam" id="PF21895">
    <property type="entry name" value="MTHFR_C"/>
    <property type="match status" value="1"/>
</dbReference>
<dbReference type="SUPFAM" id="SSF51730">
    <property type="entry name" value="FAD-linked oxidoreductase"/>
    <property type="match status" value="1"/>
</dbReference>
<evidence type="ECO:0000256" key="14">
    <source>
        <dbReference type="ARBA" id="ARBA00023167"/>
    </source>
</evidence>
<dbReference type="InterPro" id="IPR004621">
    <property type="entry name" value="Fadh2_euk"/>
</dbReference>
<evidence type="ECO:0000256" key="16">
    <source>
        <dbReference type="ARBA" id="ARBA00034529"/>
    </source>
</evidence>
<dbReference type="FunFam" id="3.20.20.220:FF:000002">
    <property type="entry name" value="Methylenetetrahydrofolate reductase"/>
    <property type="match status" value="1"/>
</dbReference>
<evidence type="ECO:0000256" key="7">
    <source>
        <dbReference type="ARBA" id="ARBA00022723"/>
    </source>
</evidence>
<dbReference type="SUPFAM" id="SSF50022">
    <property type="entry name" value="ISP domain"/>
    <property type="match status" value="1"/>
</dbReference>
<keyword evidence="8" id="KW-0274">FAD</keyword>
<evidence type="ECO:0000256" key="10">
    <source>
        <dbReference type="ARBA" id="ARBA00023002"/>
    </source>
</evidence>
<dbReference type="UniPathway" id="UPA00193"/>
<dbReference type="GO" id="GO:0035999">
    <property type="term" value="P:tetrahydrofolate interconversion"/>
    <property type="evidence" value="ECO:0007669"/>
    <property type="project" value="UniProtKB-UniPathway"/>
</dbReference>
<evidence type="ECO:0000259" key="17">
    <source>
        <dbReference type="PROSITE" id="PS51296"/>
    </source>
</evidence>
<evidence type="ECO:0000256" key="11">
    <source>
        <dbReference type="ARBA" id="ARBA00023004"/>
    </source>
</evidence>
<evidence type="ECO:0000256" key="1">
    <source>
        <dbReference type="ARBA" id="ARBA00001974"/>
    </source>
</evidence>
<feature type="domain" description="Rieske" evidence="17">
    <location>
        <begin position="590"/>
        <end position="688"/>
    </location>
</feature>
<dbReference type="PANTHER" id="PTHR45754:SF3">
    <property type="entry name" value="METHYLENETETRAHYDROFOLATE REDUCTASE (NADPH)"/>
    <property type="match status" value="1"/>
</dbReference>
<gene>
    <name evidence="18" type="ORF">DYB35_000513</name>
</gene>
<dbReference type="Gene3D" id="2.102.10.10">
    <property type="entry name" value="Rieske [2Fe-2S] iron-sulphur domain"/>
    <property type="match status" value="1"/>
</dbReference>
<dbReference type="InterPro" id="IPR054716">
    <property type="entry name" value="Sol_Rieske_ferrdox_dom"/>
</dbReference>